<dbReference type="Proteomes" id="UP000789920">
    <property type="component" value="Unassembled WGS sequence"/>
</dbReference>
<sequence length="241" mass="27847">MPESSTMVFSTKSEKNIWGTNCPIRLERLSHVPGRAKVIQTHRALDDRQVQELIKDDFFPNRGYKVKVLAASQEGLHNLYRLITLSHTERLFKKPSIFRSDLAKYRTGLLVGAAGGREGETFALFSSFNFAAKKREKLLFYDYVEVNNLQTFRYLWLNGQISEVELKEMTKKIISTAEELKIPVVASHHVYYCQNKERLLKEIIVANEGMNGSRHYLYNQATLEGKQKDIKGKIDIFQRLT</sequence>
<dbReference type="EMBL" id="CAJVQC010038395">
    <property type="protein sequence ID" value="CAG8766055.1"/>
    <property type="molecule type" value="Genomic_DNA"/>
</dbReference>
<organism evidence="1 2">
    <name type="scientific">Racocetra persica</name>
    <dbReference type="NCBI Taxonomy" id="160502"/>
    <lineage>
        <taxon>Eukaryota</taxon>
        <taxon>Fungi</taxon>
        <taxon>Fungi incertae sedis</taxon>
        <taxon>Mucoromycota</taxon>
        <taxon>Glomeromycotina</taxon>
        <taxon>Glomeromycetes</taxon>
        <taxon>Diversisporales</taxon>
        <taxon>Gigasporaceae</taxon>
        <taxon>Racocetra</taxon>
    </lineage>
</organism>
<protein>
    <submittedName>
        <fullName evidence="1">24855_t:CDS:1</fullName>
    </submittedName>
</protein>
<feature type="non-terminal residue" evidence="1">
    <location>
        <position position="241"/>
    </location>
</feature>
<proteinExistence type="predicted"/>
<gene>
    <name evidence="1" type="ORF">RPERSI_LOCUS15805</name>
</gene>
<keyword evidence="2" id="KW-1185">Reference proteome</keyword>
<evidence type="ECO:0000313" key="2">
    <source>
        <dbReference type="Proteomes" id="UP000789920"/>
    </source>
</evidence>
<evidence type="ECO:0000313" key="1">
    <source>
        <dbReference type="EMBL" id="CAG8766055.1"/>
    </source>
</evidence>
<reference evidence="1" key="1">
    <citation type="submission" date="2021-06" db="EMBL/GenBank/DDBJ databases">
        <authorList>
            <person name="Kallberg Y."/>
            <person name="Tangrot J."/>
            <person name="Rosling A."/>
        </authorList>
    </citation>
    <scope>NUCLEOTIDE SEQUENCE</scope>
    <source>
        <strain evidence="1">MA461A</strain>
    </source>
</reference>
<name>A0ACA9QVN1_9GLOM</name>
<accession>A0ACA9QVN1</accession>
<comment type="caution">
    <text evidence="1">The sequence shown here is derived from an EMBL/GenBank/DDBJ whole genome shotgun (WGS) entry which is preliminary data.</text>
</comment>